<gene>
    <name evidence="7" type="ORF">ACA1_043620</name>
</gene>
<dbReference type="InterPro" id="IPR036922">
    <property type="entry name" value="Rieske_2Fe-2S_sf"/>
</dbReference>
<evidence type="ECO:0000259" key="6">
    <source>
        <dbReference type="PROSITE" id="PS51296"/>
    </source>
</evidence>
<reference evidence="7 8" key="1">
    <citation type="journal article" date="2013" name="Genome Biol.">
        <title>Genome of Acanthamoeba castellanii highlights extensive lateral gene transfer and early evolution of tyrosine kinase signaling.</title>
        <authorList>
            <person name="Clarke M."/>
            <person name="Lohan A.J."/>
            <person name="Liu B."/>
            <person name="Lagkouvardos I."/>
            <person name="Roy S."/>
            <person name="Zafar N."/>
            <person name="Bertelli C."/>
            <person name="Schilde C."/>
            <person name="Kianianmomeni A."/>
            <person name="Burglin T.R."/>
            <person name="Frech C."/>
            <person name="Turcotte B."/>
            <person name="Kopec K.O."/>
            <person name="Synnott J.M."/>
            <person name="Choo C."/>
            <person name="Paponov I."/>
            <person name="Finkler A."/>
            <person name="Soon Heng Tan C."/>
            <person name="Hutchins A.P."/>
            <person name="Weinmeier T."/>
            <person name="Rattei T."/>
            <person name="Chu J.S."/>
            <person name="Gimenez G."/>
            <person name="Irimia M."/>
            <person name="Rigden D.J."/>
            <person name="Fitzpatrick D.A."/>
            <person name="Lorenzo-Morales J."/>
            <person name="Bateman A."/>
            <person name="Chiu C.H."/>
            <person name="Tang P."/>
            <person name="Hegemann P."/>
            <person name="Fromm H."/>
            <person name="Raoult D."/>
            <person name="Greub G."/>
            <person name="Miranda-Saavedra D."/>
            <person name="Chen N."/>
            <person name="Nash P."/>
            <person name="Ginger M.L."/>
            <person name="Horn M."/>
            <person name="Schaap P."/>
            <person name="Caler L."/>
            <person name="Loftus B."/>
        </authorList>
    </citation>
    <scope>NUCLEOTIDE SEQUENCE [LARGE SCALE GENOMIC DNA]</scope>
    <source>
        <strain evidence="7 8">Neff</strain>
    </source>
</reference>
<comment type="cofactor">
    <cofactor evidence="5">
        <name>[2Fe-2S] cluster</name>
        <dbReference type="ChEBI" id="CHEBI:190135"/>
    </cofactor>
</comment>
<evidence type="ECO:0000256" key="2">
    <source>
        <dbReference type="ARBA" id="ARBA00022723"/>
    </source>
</evidence>
<evidence type="ECO:0000256" key="5">
    <source>
        <dbReference type="ARBA" id="ARBA00034078"/>
    </source>
</evidence>
<dbReference type="InterPro" id="IPR017941">
    <property type="entry name" value="Rieske_2Fe-2S"/>
</dbReference>
<dbReference type="VEuPathDB" id="AmoebaDB:ACA1_043620"/>
<organism evidence="7 8">
    <name type="scientific">Acanthamoeba castellanii (strain ATCC 30010 / Neff)</name>
    <dbReference type="NCBI Taxonomy" id="1257118"/>
    <lineage>
        <taxon>Eukaryota</taxon>
        <taxon>Amoebozoa</taxon>
        <taxon>Discosea</taxon>
        <taxon>Longamoebia</taxon>
        <taxon>Centramoebida</taxon>
        <taxon>Acanthamoebidae</taxon>
        <taxon>Acanthamoeba</taxon>
    </lineage>
</organism>
<keyword evidence="8" id="KW-1185">Reference proteome</keyword>
<name>L8GXW5_ACACF</name>
<dbReference type="OMA" id="SAVPKWC"/>
<keyword evidence="1" id="KW-0001">2Fe-2S</keyword>
<protein>
    <submittedName>
        <fullName evidence="7">2fe2s domain containing protein</fullName>
    </submittedName>
</protein>
<dbReference type="GO" id="GO:0046872">
    <property type="term" value="F:metal ion binding"/>
    <property type="evidence" value="ECO:0007669"/>
    <property type="project" value="UniProtKB-KW"/>
</dbReference>
<dbReference type="Gene3D" id="2.102.10.10">
    <property type="entry name" value="Rieske [2Fe-2S] iron-sulphur domain"/>
    <property type="match status" value="1"/>
</dbReference>
<dbReference type="SUPFAM" id="SSF50022">
    <property type="entry name" value="ISP domain"/>
    <property type="match status" value="1"/>
</dbReference>
<keyword evidence="3" id="KW-0408">Iron</keyword>
<evidence type="ECO:0000313" key="7">
    <source>
        <dbReference type="EMBL" id="ELR16931.1"/>
    </source>
</evidence>
<accession>L8GXW5</accession>
<dbReference type="PANTHER" id="PTHR21496:SF0">
    <property type="entry name" value="RIESKE DOMAIN-CONTAINING PROTEIN"/>
    <property type="match status" value="1"/>
</dbReference>
<dbReference type="OrthoDB" id="426882at2759"/>
<dbReference type="AlphaFoldDB" id="L8GXW5"/>
<evidence type="ECO:0000256" key="4">
    <source>
        <dbReference type="ARBA" id="ARBA00023014"/>
    </source>
</evidence>
<feature type="domain" description="Rieske" evidence="6">
    <location>
        <begin position="45"/>
        <end position="152"/>
    </location>
</feature>
<dbReference type="Pfam" id="PF22543">
    <property type="entry name" value="Rieske_4"/>
    <property type="match status" value="1"/>
</dbReference>
<keyword evidence="2" id="KW-0479">Metal-binding</keyword>
<evidence type="ECO:0000256" key="1">
    <source>
        <dbReference type="ARBA" id="ARBA00022714"/>
    </source>
</evidence>
<dbReference type="PROSITE" id="PS51296">
    <property type="entry name" value="RIESKE"/>
    <property type="match status" value="1"/>
</dbReference>
<dbReference type="PANTHER" id="PTHR21496">
    <property type="entry name" value="FERREDOXIN-RELATED"/>
    <property type="match status" value="1"/>
</dbReference>
<dbReference type="GeneID" id="14917578"/>
<evidence type="ECO:0000313" key="8">
    <source>
        <dbReference type="Proteomes" id="UP000011083"/>
    </source>
</evidence>
<dbReference type="GO" id="GO:0051537">
    <property type="term" value="F:2 iron, 2 sulfur cluster binding"/>
    <property type="evidence" value="ECO:0007669"/>
    <property type="project" value="UniProtKB-KW"/>
</dbReference>
<dbReference type="EMBL" id="KB007981">
    <property type="protein sequence ID" value="ELR16931.1"/>
    <property type="molecule type" value="Genomic_DNA"/>
</dbReference>
<dbReference type="InterPro" id="IPR054716">
    <property type="entry name" value="Sol_Rieske_ferrdox_dom"/>
</dbReference>
<evidence type="ECO:0000256" key="3">
    <source>
        <dbReference type="ARBA" id="ARBA00023004"/>
    </source>
</evidence>
<dbReference type="KEGG" id="acan:ACA1_043620"/>
<proteinExistence type="predicted"/>
<keyword evidence="4" id="KW-0411">Iron-sulfur</keyword>
<sequence length="175" mass="19274">MEATGEGRGNGDEINAACAVQLPSGEQSDEAEERSKAEAEGYVRAASVAEVKAAPSRKWKCLQVEKRSVTFFHQDDHIYALDSWCYHNGGGLMRGDIEDFGGRLAVRCPLHSYRIALETGEGLYMGMIGGVKSKGVKQRVHPVKIIGDHVYIKISKPKQTNTPEVQSDCYQFIRG</sequence>
<dbReference type="Proteomes" id="UP000011083">
    <property type="component" value="Unassembled WGS sequence"/>
</dbReference>
<dbReference type="RefSeq" id="XP_004338944.1">
    <property type="nucleotide sequence ID" value="XM_004338896.1"/>
</dbReference>